<feature type="transmembrane region" description="Helical" evidence="1">
    <location>
        <begin position="6"/>
        <end position="24"/>
    </location>
</feature>
<proteinExistence type="predicted"/>
<keyword evidence="1" id="KW-1133">Transmembrane helix</keyword>
<dbReference type="Proteomes" id="UP000615003">
    <property type="component" value="Unassembled WGS sequence"/>
</dbReference>
<accession>A0ABR9EVF4</accession>
<reference evidence="2 3" key="1">
    <citation type="submission" date="2015-06" db="EMBL/GenBank/DDBJ databases">
        <title>Genome sequence of Pseudoalteromonas carrageenovora.</title>
        <authorList>
            <person name="Xie B.-B."/>
            <person name="Rong J.-C."/>
            <person name="Qin Q.-L."/>
            <person name="Zhang Y.-Z."/>
        </authorList>
    </citation>
    <scope>NUCLEOTIDE SEQUENCE [LARGE SCALE GENOMIC DNA]</scope>
    <source>
        <strain evidence="2 3">IAM 12662</strain>
    </source>
</reference>
<gene>
    <name evidence="2" type="ORF">PCARR_a2318</name>
</gene>
<evidence type="ECO:0000256" key="1">
    <source>
        <dbReference type="SAM" id="Phobius"/>
    </source>
</evidence>
<name>A0ABR9EVF4_PSEVC</name>
<comment type="caution">
    <text evidence="2">The sequence shown here is derived from an EMBL/GenBank/DDBJ whole genome shotgun (WGS) entry which is preliminary data.</text>
</comment>
<evidence type="ECO:0000313" key="3">
    <source>
        <dbReference type="Proteomes" id="UP000615003"/>
    </source>
</evidence>
<sequence>MLEATYYLIIYFCYSMLTATNTNTKQKRFKSQLMLIIF</sequence>
<keyword evidence="3" id="KW-1185">Reference proteome</keyword>
<protein>
    <submittedName>
        <fullName evidence="2">Uncharacterized protein</fullName>
    </submittedName>
</protein>
<keyword evidence="1" id="KW-0472">Membrane</keyword>
<evidence type="ECO:0000313" key="2">
    <source>
        <dbReference type="EMBL" id="MBE0383985.1"/>
    </source>
</evidence>
<keyword evidence="1" id="KW-0812">Transmembrane</keyword>
<organism evidence="2 3">
    <name type="scientific">Pseudoalteromonas carrageenovora IAM 12662</name>
    <dbReference type="NCBI Taxonomy" id="1314868"/>
    <lineage>
        <taxon>Bacteria</taxon>
        <taxon>Pseudomonadati</taxon>
        <taxon>Pseudomonadota</taxon>
        <taxon>Gammaproteobacteria</taxon>
        <taxon>Alteromonadales</taxon>
        <taxon>Pseudoalteromonadaceae</taxon>
        <taxon>Pseudoalteromonas</taxon>
    </lineage>
</organism>
<dbReference type="EMBL" id="AQGW01000023">
    <property type="protein sequence ID" value="MBE0383985.1"/>
    <property type="molecule type" value="Genomic_DNA"/>
</dbReference>